<organism evidence="1 2">
    <name type="scientific">Parasponia andersonii</name>
    <name type="common">Sponia andersonii</name>
    <dbReference type="NCBI Taxonomy" id="3476"/>
    <lineage>
        <taxon>Eukaryota</taxon>
        <taxon>Viridiplantae</taxon>
        <taxon>Streptophyta</taxon>
        <taxon>Embryophyta</taxon>
        <taxon>Tracheophyta</taxon>
        <taxon>Spermatophyta</taxon>
        <taxon>Magnoliopsida</taxon>
        <taxon>eudicotyledons</taxon>
        <taxon>Gunneridae</taxon>
        <taxon>Pentapetalae</taxon>
        <taxon>rosids</taxon>
        <taxon>fabids</taxon>
        <taxon>Rosales</taxon>
        <taxon>Cannabaceae</taxon>
        <taxon>Parasponia</taxon>
    </lineage>
</organism>
<proteinExistence type="predicted"/>
<dbReference type="Proteomes" id="UP000237105">
    <property type="component" value="Unassembled WGS sequence"/>
</dbReference>
<keyword evidence="2" id="KW-1185">Reference proteome</keyword>
<comment type="caution">
    <text evidence="1">The sequence shown here is derived from an EMBL/GenBank/DDBJ whole genome shotgun (WGS) entry which is preliminary data.</text>
</comment>
<accession>A0A2P5DSD9</accession>
<feature type="non-terminal residue" evidence="1">
    <location>
        <position position="1"/>
    </location>
</feature>
<dbReference type="EMBL" id="JXTB01000019">
    <property type="protein sequence ID" value="PON76213.1"/>
    <property type="molecule type" value="Genomic_DNA"/>
</dbReference>
<sequence length="56" mass="6386">VKFSATRIYPLDCYGKGVCPQWQTPGIIRTIKDRTVGISSLADNPRKRTKKKELHN</sequence>
<dbReference type="AlphaFoldDB" id="A0A2P5DSD9"/>
<name>A0A2P5DSD9_PARAD</name>
<reference evidence="2" key="1">
    <citation type="submission" date="2016-06" db="EMBL/GenBank/DDBJ databases">
        <title>Parallel loss of symbiosis genes in relatives of nitrogen-fixing non-legume Parasponia.</title>
        <authorList>
            <person name="Van Velzen R."/>
            <person name="Holmer R."/>
            <person name="Bu F."/>
            <person name="Rutten L."/>
            <person name="Van Zeijl A."/>
            <person name="Liu W."/>
            <person name="Santuari L."/>
            <person name="Cao Q."/>
            <person name="Sharma T."/>
            <person name="Shen D."/>
            <person name="Roswanjaya Y."/>
            <person name="Wardhani T."/>
            <person name="Kalhor M.S."/>
            <person name="Jansen J."/>
            <person name="Van den Hoogen J."/>
            <person name="Gungor B."/>
            <person name="Hartog M."/>
            <person name="Hontelez J."/>
            <person name="Verver J."/>
            <person name="Yang W.-C."/>
            <person name="Schijlen E."/>
            <person name="Repin R."/>
            <person name="Schilthuizen M."/>
            <person name="Schranz E."/>
            <person name="Heidstra R."/>
            <person name="Miyata K."/>
            <person name="Fedorova E."/>
            <person name="Kohlen W."/>
            <person name="Bisseling T."/>
            <person name="Smit S."/>
            <person name="Geurts R."/>
        </authorList>
    </citation>
    <scope>NUCLEOTIDE SEQUENCE [LARGE SCALE GENOMIC DNA]</scope>
    <source>
        <strain evidence="2">cv. WU1-14</strain>
    </source>
</reference>
<evidence type="ECO:0000313" key="2">
    <source>
        <dbReference type="Proteomes" id="UP000237105"/>
    </source>
</evidence>
<evidence type="ECO:0000313" key="1">
    <source>
        <dbReference type="EMBL" id="PON76213.1"/>
    </source>
</evidence>
<protein>
    <submittedName>
        <fullName evidence="1">Uncharacterized protein</fullName>
    </submittedName>
</protein>
<gene>
    <name evidence="1" type="ORF">PanWU01x14_036310</name>
</gene>